<feature type="transmembrane region" description="Helical" evidence="1">
    <location>
        <begin position="15"/>
        <end position="35"/>
    </location>
</feature>
<evidence type="ECO:0000313" key="2">
    <source>
        <dbReference type="EMBL" id="SKA04782.1"/>
    </source>
</evidence>
<keyword evidence="3" id="KW-1185">Reference proteome</keyword>
<keyword evidence="1" id="KW-1133">Transmembrane helix</keyword>
<sequence>MQRTLSDVNTVSHAIQLSVAPVFLLTGIGAILSVLTNRLGRVIDRARLLESRFEIATLDEHKELIRSDLNTLAIRAKLIGRAINLCTTTAFLVCTVIALMFIGAFLGIDPSIPVAILFICAMLSMVLGLVWFLREIYIATANLRIGPGSQAPPPN</sequence>
<name>A0A1T4QM14_9BACT</name>
<proteinExistence type="predicted"/>
<feature type="transmembrane region" description="Helical" evidence="1">
    <location>
        <begin position="82"/>
        <end position="106"/>
    </location>
</feature>
<keyword evidence="1" id="KW-0812">Transmembrane</keyword>
<evidence type="ECO:0000313" key="3">
    <source>
        <dbReference type="Proteomes" id="UP000190102"/>
    </source>
</evidence>
<dbReference type="RefSeq" id="WP_078790715.1">
    <property type="nucleotide sequence ID" value="NZ_FUWR01000014.1"/>
</dbReference>
<dbReference type="STRING" id="115783.SAMN02745119_02452"/>
<dbReference type="Proteomes" id="UP000190102">
    <property type="component" value="Unassembled WGS sequence"/>
</dbReference>
<accession>A0A1T4QM14</accession>
<organism evidence="2 3">
    <name type="scientific">Trichlorobacter thiogenes</name>
    <dbReference type="NCBI Taxonomy" id="115783"/>
    <lineage>
        <taxon>Bacteria</taxon>
        <taxon>Pseudomonadati</taxon>
        <taxon>Thermodesulfobacteriota</taxon>
        <taxon>Desulfuromonadia</taxon>
        <taxon>Geobacterales</taxon>
        <taxon>Geobacteraceae</taxon>
        <taxon>Trichlorobacter</taxon>
    </lineage>
</organism>
<protein>
    <recommendedName>
        <fullName evidence="4">DUF2721 domain-containing protein</fullName>
    </recommendedName>
</protein>
<keyword evidence="1" id="KW-0472">Membrane</keyword>
<gene>
    <name evidence="2" type="ORF">SAMN02745119_02452</name>
</gene>
<feature type="transmembrane region" description="Helical" evidence="1">
    <location>
        <begin position="112"/>
        <end position="133"/>
    </location>
</feature>
<dbReference type="AlphaFoldDB" id="A0A1T4QM14"/>
<evidence type="ECO:0000256" key="1">
    <source>
        <dbReference type="SAM" id="Phobius"/>
    </source>
</evidence>
<dbReference type="OrthoDB" id="5396182at2"/>
<evidence type="ECO:0008006" key="4">
    <source>
        <dbReference type="Google" id="ProtNLM"/>
    </source>
</evidence>
<reference evidence="3" key="1">
    <citation type="submission" date="2017-02" db="EMBL/GenBank/DDBJ databases">
        <authorList>
            <person name="Varghese N."/>
            <person name="Submissions S."/>
        </authorList>
    </citation>
    <scope>NUCLEOTIDE SEQUENCE [LARGE SCALE GENOMIC DNA]</scope>
    <source>
        <strain evidence="3">ATCC BAA-34</strain>
    </source>
</reference>
<dbReference type="InterPro" id="IPR021279">
    <property type="entry name" value="DUF2721"/>
</dbReference>
<dbReference type="EMBL" id="FUWR01000014">
    <property type="protein sequence ID" value="SKA04782.1"/>
    <property type="molecule type" value="Genomic_DNA"/>
</dbReference>
<dbReference type="Pfam" id="PF11026">
    <property type="entry name" value="DUF2721"/>
    <property type="match status" value="1"/>
</dbReference>